<accession>A0A285NRJ3</accession>
<evidence type="ECO:0000256" key="2">
    <source>
        <dbReference type="ARBA" id="ARBA00022692"/>
    </source>
</evidence>
<dbReference type="OrthoDB" id="8604at2"/>
<dbReference type="GO" id="GO:0009306">
    <property type="term" value="P:protein secretion"/>
    <property type="evidence" value="ECO:0007669"/>
    <property type="project" value="InterPro"/>
</dbReference>
<reference evidence="7" key="1">
    <citation type="submission" date="2017-09" db="EMBL/GenBank/DDBJ databases">
        <authorList>
            <person name="Varghese N."/>
            <person name="Submissions S."/>
        </authorList>
    </citation>
    <scope>NUCLEOTIDE SEQUENCE [LARGE SCALE GENOMIC DNA]</scope>
    <source>
        <strain evidence="7">DSM 2913</strain>
    </source>
</reference>
<dbReference type="GO" id="GO:0005886">
    <property type="term" value="C:plasma membrane"/>
    <property type="evidence" value="ECO:0007669"/>
    <property type="project" value="InterPro"/>
</dbReference>
<name>A0A285NRJ3_9AQUI</name>
<gene>
    <name evidence="6" type="ORF">SAMN06265353_0449</name>
</gene>
<keyword evidence="2" id="KW-0812">Transmembrane</keyword>
<feature type="domain" description="Translocation and assembly module TamB C-terminal" evidence="5">
    <location>
        <begin position="890"/>
        <end position="1132"/>
    </location>
</feature>
<sequence length="1134" mass="126674">MKYVGYFLLLLLLIYFSLVKPYLLLKGVHVETKGLHWDIKKRSFVIDSFLIYIPKVHNSSIFVYIGSLNLNPQEVRVGEVSVIEVSKEISKEPFDYDFTNLVKLAERVNLRVGKVYVSINSLPYNESVTVFVKDAELKNAVLRSYGGAKAVYMEGSHYHELYVFLKEAHAKDGIFYIDQAHVLSSSYAFSLSAQWKGKKGYFNATGYIKGYEGKDLILPDLQVFASGNLNYVSINTNFTASAPYLLVKGRSLGKLFGSGVFTQTFKESKKLKGHFTAGETYVSFNYTMYPEKILQVRFTNFPLDNNMLKTQIPLSSNLSGFAVVYPNKKSLSLRGFSDDLFFIDRNFKGFHIDLSLDYNKQVGKVELSVSYPTRISIFGSFAGKDFDGNIQTYMFPYSYGSFSTYLNYAGSLRYVRGFFYSSGVGKLISPVYKSTPLGDLSFNLNLGGNDYRIEFFSKGLKGEGEGSIKDKSFTGTLSFNGYSVSYAGAFGEDIEGEMRIKALPSNLLITGHLQGSVRKEDLIAHVKVRFDLLKRDTWNGQFSVNFEDIKKGQLYIPSGDIKGYVEGNLLKAEYSFKYAKGTLKYYLVDGSLSSLGRLTFQKGDFSLMGNYHLAKRADNLVLGLTGQGTYKTYIFPVHLSFEKSQEELKGELKGFSLKIGLFNVSFSDSLLKGSEDRGILKLGGLSVRVNSEKIITFQSSEGQVDIKNRSVVIPNINIDGALRGVISLSYQKGELKVSSHGDIDLDRISGLVKSRLLAYAKGRLSYTFEKSTDSLLVKVFSQEDVELRSRFLALPLKGQMYATYDNKVGKGFAHFKGDGGDIKLTLFGDGKLLSVGFSTQQIPVLYRSENVRFNGFTRAEGNITTNYRSVNIKANVDIWGNLNIKKLESKEQDKPQAYKLITLDIKLSTPEPLKVHLPEGYLYTYAEGNLGGNLYEPDYHIKLNLMGGSLVYFNKEFNLREGSVLLSPKENSLNVTLLSPTPDYNIIIDIKGDINNPKAFVRSEPPRDTKEVLTSLILGGGVGEGLFSLSSALIARFPEFSKLLEGVRSAVGTDVKINISPTTSSTGEAAISTKVSKDITNRLNIEYQQSTIKDPKETYGSANLRITPNTSTGVRIYSNNAQEYKIRFRKKFDF</sequence>
<keyword evidence="7" id="KW-1185">Reference proteome</keyword>
<dbReference type="RefSeq" id="WP_096600626.1">
    <property type="nucleotide sequence ID" value="NZ_OBEN01000001.1"/>
</dbReference>
<evidence type="ECO:0000256" key="1">
    <source>
        <dbReference type="ARBA" id="ARBA00004167"/>
    </source>
</evidence>
<keyword evidence="4" id="KW-0472">Membrane</keyword>
<keyword evidence="3" id="KW-1133">Transmembrane helix</keyword>
<comment type="subcellular location">
    <subcellularLocation>
        <location evidence="1">Membrane</location>
        <topology evidence="1">Single-pass membrane protein</topology>
    </subcellularLocation>
</comment>
<evidence type="ECO:0000256" key="4">
    <source>
        <dbReference type="ARBA" id="ARBA00023136"/>
    </source>
</evidence>
<dbReference type="AlphaFoldDB" id="A0A285NRJ3"/>
<proteinExistence type="predicted"/>
<dbReference type="Proteomes" id="UP000218627">
    <property type="component" value="Unassembled WGS sequence"/>
</dbReference>
<evidence type="ECO:0000313" key="7">
    <source>
        <dbReference type="Proteomes" id="UP000218627"/>
    </source>
</evidence>
<evidence type="ECO:0000259" key="5">
    <source>
        <dbReference type="Pfam" id="PF04357"/>
    </source>
</evidence>
<evidence type="ECO:0000313" key="6">
    <source>
        <dbReference type="EMBL" id="SNZ12142.1"/>
    </source>
</evidence>
<evidence type="ECO:0000256" key="3">
    <source>
        <dbReference type="ARBA" id="ARBA00022989"/>
    </source>
</evidence>
<organism evidence="6 7">
    <name type="scientific">Hydrogenobacter hydrogenophilus</name>
    <dbReference type="NCBI Taxonomy" id="35835"/>
    <lineage>
        <taxon>Bacteria</taxon>
        <taxon>Pseudomonadati</taxon>
        <taxon>Aquificota</taxon>
        <taxon>Aquificia</taxon>
        <taxon>Aquificales</taxon>
        <taxon>Aquificaceae</taxon>
        <taxon>Hydrogenobacter</taxon>
    </lineage>
</organism>
<dbReference type="Pfam" id="PF04357">
    <property type="entry name" value="TamB"/>
    <property type="match status" value="1"/>
</dbReference>
<protein>
    <submittedName>
        <fullName evidence="6">Translocation and assembly module TamB</fullName>
    </submittedName>
</protein>
<dbReference type="InterPro" id="IPR007452">
    <property type="entry name" value="TamB_C"/>
</dbReference>
<dbReference type="EMBL" id="OBEN01000001">
    <property type="protein sequence ID" value="SNZ12142.1"/>
    <property type="molecule type" value="Genomic_DNA"/>
</dbReference>